<dbReference type="PANTHER" id="PTHR23079:SF55">
    <property type="entry name" value="RNA-DIRECTED RNA POLYMERASE"/>
    <property type="match status" value="1"/>
</dbReference>
<organism evidence="3 4">
    <name type="scientific">Russula ochroleuca</name>
    <dbReference type="NCBI Taxonomy" id="152965"/>
    <lineage>
        <taxon>Eukaryota</taxon>
        <taxon>Fungi</taxon>
        <taxon>Dikarya</taxon>
        <taxon>Basidiomycota</taxon>
        <taxon>Agaricomycotina</taxon>
        <taxon>Agaricomycetes</taxon>
        <taxon>Russulales</taxon>
        <taxon>Russulaceae</taxon>
        <taxon>Russula</taxon>
    </lineage>
</organism>
<dbReference type="GO" id="GO:0003723">
    <property type="term" value="F:RNA binding"/>
    <property type="evidence" value="ECO:0007669"/>
    <property type="project" value="UniProtKB-KW"/>
</dbReference>
<feature type="domain" description="RDRP core" evidence="2">
    <location>
        <begin position="392"/>
        <end position="1005"/>
    </location>
</feature>
<dbReference type="EMBL" id="WHVB01000025">
    <property type="protein sequence ID" value="KAF8470436.1"/>
    <property type="molecule type" value="Genomic_DNA"/>
</dbReference>
<evidence type="ECO:0000259" key="2">
    <source>
        <dbReference type="Pfam" id="PF05183"/>
    </source>
</evidence>
<keyword evidence="1" id="KW-0694">RNA-binding</keyword>
<dbReference type="OrthoDB" id="6513042at2759"/>
<dbReference type="GO" id="GO:0031380">
    <property type="term" value="C:nuclear RNA-directed RNA polymerase complex"/>
    <property type="evidence" value="ECO:0007669"/>
    <property type="project" value="TreeGrafter"/>
</dbReference>
<protein>
    <recommendedName>
        <fullName evidence="1">RNA-dependent RNA polymerase</fullName>
        <ecNumber evidence="1">2.7.7.48</ecNumber>
    </recommendedName>
</protein>
<comment type="catalytic activity">
    <reaction evidence="1">
        <text>RNA(n) + a ribonucleoside 5'-triphosphate = RNA(n+1) + diphosphate</text>
        <dbReference type="Rhea" id="RHEA:21248"/>
        <dbReference type="Rhea" id="RHEA-COMP:14527"/>
        <dbReference type="Rhea" id="RHEA-COMP:17342"/>
        <dbReference type="ChEBI" id="CHEBI:33019"/>
        <dbReference type="ChEBI" id="CHEBI:61557"/>
        <dbReference type="ChEBI" id="CHEBI:140395"/>
        <dbReference type="EC" id="2.7.7.48"/>
    </reaction>
</comment>
<comment type="similarity">
    <text evidence="1">Belongs to the RdRP family.</text>
</comment>
<dbReference type="Pfam" id="PF05183">
    <property type="entry name" value="RdRP"/>
    <property type="match status" value="1"/>
</dbReference>
<evidence type="ECO:0000256" key="1">
    <source>
        <dbReference type="RuleBase" id="RU363098"/>
    </source>
</evidence>
<keyword evidence="1" id="KW-0808">Transferase</keyword>
<reference evidence="3" key="2">
    <citation type="journal article" date="2020" name="Nat. Commun.">
        <title>Large-scale genome sequencing of mycorrhizal fungi provides insights into the early evolution of symbiotic traits.</title>
        <authorList>
            <person name="Miyauchi S."/>
            <person name="Kiss E."/>
            <person name="Kuo A."/>
            <person name="Drula E."/>
            <person name="Kohler A."/>
            <person name="Sanchez-Garcia M."/>
            <person name="Morin E."/>
            <person name="Andreopoulos B."/>
            <person name="Barry K.W."/>
            <person name="Bonito G."/>
            <person name="Buee M."/>
            <person name="Carver A."/>
            <person name="Chen C."/>
            <person name="Cichocki N."/>
            <person name="Clum A."/>
            <person name="Culley D."/>
            <person name="Crous P.W."/>
            <person name="Fauchery L."/>
            <person name="Girlanda M."/>
            <person name="Hayes R.D."/>
            <person name="Keri Z."/>
            <person name="LaButti K."/>
            <person name="Lipzen A."/>
            <person name="Lombard V."/>
            <person name="Magnuson J."/>
            <person name="Maillard F."/>
            <person name="Murat C."/>
            <person name="Nolan M."/>
            <person name="Ohm R.A."/>
            <person name="Pangilinan J."/>
            <person name="Pereira M.F."/>
            <person name="Perotto S."/>
            <person name="Peter M."/>
            <person name="Pfister S."/>
            <person name="Riley R."/>
            <person name="Sitrit Y."/>
            <person name="Stielow J.B."/>
            <person name="Szollosi G."/>
            <person name="Zifcakova L."/>
            <person name="Stursova M."/>
            <person name="Spatafora J.W."/>
            <person name="Tedersoo L."/>
            <person name="Vaario L.M."/>
            <person name="Yamada A."/>
            <person name="Yan M."/>
            <person name="Wang P."/>
            <person name="Xu J."/>
            <person name="Bruns T."/>
            <person name="Baldrian P."/>
            <person name="Vilgalys R."/>
            <person name="Dunand C."/>
            <person name="Henrissat B."/>
            <person name="Grigoriev I.V."/>
            <person name="Hibbett D."/>
            <person name="Nagy L.G."/>
            <person name="Martin F.M."/>
        </authorList>
    </citation>
    <scope>NUCLEOTIDE SEQUENCE</scope>
    <source>
        <strain evidence="3">Prilba</strain>
    </source>
</reference>
<comment type="caution">
    <text evidence="3">The sequence shown here is derived from an EMBL/GenBank/DDBJ whole genome shotgun (WGS) entry which is preliminary data.</text>
</comment>
<evidence type="ECO:0000313" key="4">
    <source>
        <dbReference type="Proteomes" id="UP000759537"/>
    </source>
</evidence>
<gene>
    <name evidence="3" type="ORF">DFH94DRAFT_771222</name>
</gene>
<sequence length="1215" mass="137131">METKRKGVHFDTNVYNIDKAVELVPHRPILCDLNDRKSSGETPPLEVVPGVSPARRGWIHKGTDIVNDRIPRPFSAFHGVPSDVGYRPGRPIDTYKEHLRKEIENNPSPLRVPITKVQFGVWFAQPDQGRAFSVEYEREYSSQSANLAHQDNLICIDIMLQEPEQVNYQILVKYSNIRQMDTGRDLCRQPFVTFDLHAPPNFEKAIYNSCIPGGIQRKGNYKIREPISALDDEHASAAPYAHQLRVILAHSDDLLKFEEMCYHVKCLPPPTRFNRLDVYATRLFRDDFVDIISDWFKSMGCWKSAFQIESCLRCGLLNTYDLLVTLQKPIGDVIRDYASGASDLLRLFSVALRTRAPSESLSVCLAQVRAEHPRIRPLKLTPGKILCHHAIITPSRILLEGPYVTQSNRVIRHYQTHDPSLIDRFLRVEFRDEDLLSYRWDYGVDSTSFLQKRIGRILREGLEIGGRVFKFLAYSNSSLRDHAVWFVARFRDPIDGVVTANRIRASLGDFSKLLRTPSKYGARIALAFTATEPGVKIRRGQWEEIDDLGPHTDGVGTISPVLADMIWEEKCKAKGYPRENRVKPSAYQFRFLGYKGVIVVDSRLEGIKMRLRKSQRKFLVHNVKQVEIEIARTFDYPNPVHLNRPAVMALEDLGVKKDTFMGLQNEAIRHTHLAGKSLTIFVGLLKSHGLGDKFRLPFILEQLIKLRLDFEDYLDKEAIGSAFFGRLVRDSINHSLREVKFKARIPVPHSYQLVGVADEGQAYIREGEDPDRVFTLKEKCIYVCVQEAEDKEPFYFEGACLISRSPVIHPGDVQQVVAVGKPPDDKICFFRGLKNVVVLPAVGDRSLASCLAGGDLDGDTYDVYFGNPALLPPFNSPPADYLPGEVLTLDESRGDATVEDICDFIVKYLNSDVMGVLADRHIVIADQSEDGVFDPRCKKLAALCSQAVDYSKNGKAVDLRYNLPKTPMNSMPDWHRAEVTSAAHGSTGYDYYVSDRALGHLYREIAQCDAKEPLKDFVVTFPRPAPLDDAISRSLAPLVQYLIGSSESRLVPERKDQVERLYARYAGEMRCICVNHALVDASQGNCQSQSLKSCLTEEEVVLGTILANCTQPRSRQSRAARMKLYAETLVEDIRSHIIVPSRGEGLKPGPGPSQAQAQSLRLRLQDGLRDAWTTWCWAQHHRGEDGKLMYIESFALIALGVILDCLKQLGALPNN</sequence>
<dbReference type="EC" id="2.7.7.48" evidence="1"/>
<keyword evidence="4" id="KW-1185">Reference proteome</keyword>
<dbReference type="AlphaFoldDB" id="A0A9P5JYX7"/>
<proteinExistence type="inferred from homology"/>
<keyword evidence="1" id="KW-0696">RNA-directed RNA polymerase</keyword>
<dbReference type="GO" id="GO:0003968">
    <property type="term" value="F:RNA-directed RNA polymerase activity"/>
    <property type="evidence" value="ECO:0007669"/>
    <property type="project" value="UniProtKB-KW"/>
</dbReference>
<reference evidence="3" key="1">
    <citation type="submission" date="2019-10" db="EMBL/GenBank/DDBJ databases">
        <authorList>
            <consortium name="DOE Joint Genome Institute"/>
            <person name="Kuo A."/>
            <person name="Miyauchi S."/>
            <person name="Kiss E."/>
            <person name="Drula E."/>
            <person name="Kohler A."/>
            <person name="Sanchez-Garcia M."/>
            <person name="Andreopoulos B."/>
            <person name="Barry K.W."/>
            <person name="Bonito G."/>
            <person name="Buee M."/>
            <person name="Carver A."/>
            <person name="Chen C."/>
            <person name="Cichocki N."/>
            <person name="Clum A."/>
            <person name="Culley D."/>
            <person name="Crous P.W."/>
            <person name="Fauchery L."/>
            <person name="Girlanda M."/>
            <person name="Hayes R."/>
            <person name="Keri Z."/>
            <person name="LaButti K."/>
            <person name="Lipzen A."/>
            <person name="Lombard V."/>
            <person name="Magnuson J."/>
            <person name="Maillard F."/>
            <person name="Morin E."/>
            <person name="Murat C."/>
            <person name="Nolan M."/>
            <person name="Ohm R."/>
            <person name="Pangilinan J."/>
            <person name="Pereira M."/>
            <person name="Perotto S."/>
            <person name="Peter M."/>
            <person name="Riley R."/>
            <person name="Sitrit Y."/>
            <person name="Stielow B."/>
            <person name="Szollosi G."/>
            <person name="Zifcakova L."/>
            <person name="Stursova M."/>
            <person name="Spatafora J.W."/>
            <person name="Tedersoo L."/>
            <person name="Vaario L.-M."/>
            <person name="Yamada A."/>
            <person name="Yan M."/>
            <person name="Wang P."/>
            <person name="Xu J."/>
            <person name="Bruns T."/>
            <person name="Baldrian P."/>
            <person name="Vilgalys R."/>
            <person name="Henrissat B."/>
            <person name="Grigoriev I.V."/>
            <person name="Hibbett D."/>
            <person name="Nagy L.G."/>
            <person name="Martin F.M."/>
        </authorList>
    </citation>
    <scope>NUCLEOTIDE SEQUENCE</scope>
    <source>
        <strain evidence="3">Prilba</strain>
    </source>
</reference>
<name>A0A9P5JYX7_9AGAM</name>
<evidence type="ECO:0000313" key="3">
    <source>
        <dbReference type="EMBL" id="KAF8470436.1"/>
    </source>
</evidence>
<keyword evidence="1" id="KW-0548">Nucleotidyltransferase</keyword>
<dbReference type="PANTHER" id="PTHR23079">
    <property type="entry name" value="RNA-DEPENDENT RNA POLYMERASE"/>
    <property type="match status" value="1"/>
</dbReference>
<dbReference type="InterPro" id="IPR057596">
    <property type="entry name" value="RDRP_core"/>
</dbReference>
<dbReference type="InterPro" id="IPR007855">
    <property type="entry name" value="RDRP"/>
</dbReference>
<accession>A0A9P5JYX7</accession>
<dbReference type="GO" id="GO:0030422">
    <property type="term" value="P:siRNA processing"/>
    <property type="evidence" value="ECO:0007669"/>
    <property type="project" value="TreeGrafter"/>
</dbReference>
<dbReference type="Proteomes" id="UP000759537">
    <property type="component" value="Unassembled WGS sequence"/>
</dbReference>